<evidence type="ECO:0000259" key="3">
    <source>
        <dbReference type="Pfam" id="PF24506"/>
    </source>
</evidence>
<dbReference type="Proteomes" id="UP000694546">
    <property type="component" value="Chromosome 11"/>
</dbReference>
<evidence type="ECO:0000259" key="2">
    <source>
        <dbReference type="Pfam" id="PF10493"/>
    </source>
</evidence>
<dbReference type="PANTHER" id="PTHR15688">
    <property type="entry name" value="KINETOCHORE-ASSOCIATED PROTEIN 1"/>
    <property type="match status" value="1"/>
</dbReference>
<sequence length="833" mass="93986">MWSDVELLTNEDTNSYRFGHVSKEENGSGLYQVDTLVKISTADAQHKPYLYSSCGSNWSVVVADRTVILFDQTYQTILLHLDFETEVDAVDVCLEGQFLVVCERVGNLHLIYVPQKRILLTRVCMRALYMWTYNCCLLMLALSWTLIGLCCYQDVLSLWDLHFLVMIWFSPDDPIQDFLLSTGLKVLNVLSVTLSIYSLTEAEKFAITFELDLELVYKVKLDFVLEQLASASVGGYGQDVWSELVEGAKSNLTKIADEQYVVEYCLKAPWPTFQTAEKMLGHAAERFSSLHIQEAQARLATFCSLHGPQNFNGISWIEFLNSTDNMAEVQCQLREGDLKGAQLLWLRHEIAEKVDEAALEALLGAIPEDLPSGELCPWFRNVLVPFVRRVLPQGQKALARWLEQKARNLELTEKGAWPLNGLEMAELGLPSLWMWMQSDNDYGAEEVANLRSLVVNLRQLLDLHRKYKCRLSLSVFEKGSARSLAFFMLDKITAPEVIPQTVEKSVRPYALEQQIPLDQLLLHYIKDLLERCRSQTTSLFTNWESKAVAVLDCMTETDVSPQAISPLGSGGPHLTYSHRSRALLCLIHLADAGLLETHTQIPRAKTRYYLRCFIYVSQLEALNISYTIEAFLSSPKEGMVKGLWKNHSHEPQAVRLVADLCLEYQVYDPQLWKGLLQKLLAFSMISHLQKVLEAICAVPSLWQVSVFQMLVQQALTHVPPPVSSASVPLSPDQQATLCRTFVLLLKCPFLLNMDLIGIANRFAQFTLPAFALGTLLLIPCDLKKEKQIQGFLSACNPLAILEQVEELMTTGEMAGIPSQVTHPSQPPQCPLFL</sequence>
<feature type="transmembrane region" description="Helical" evidence="1">
    <location>
        <begin position="127"/>
        <end position="147"/>
    </location>
</feature>
<dbReference type="InterPro" id="IPR055403">
    <property type="entry name" value="ARM_KNTC1_1st"/>
</dbReference>
<dbReference type="GO" id="GO:0000070">
    <property type="term" value="P:mitotic sister chromatid segregation"/>
    <property type="evidence" value="ECO:0007669"/>
    <property type="project" value="TreeGrafter"/>
</dbReference>
<dbReference type="Pfam" id="PF24520">
    <property type="entry name" value="ARM_KNTC1_1st"/>
    <property type="match status" value="1"/>
</dbReference>
<feature type="domain" description="KNTC1 N-terminal" evidence="3">
    <location>
        <begin position="22"/>
        <end position="123"/>
    </location>
</feature>
<keyword evidence="6" id="KW-1185">Reference proteome</keyword>
<reference evidence="5" key="2">
    <citation type="submission" date="2025-09" db="UniProtKB">
        <authorList>
            <consortium name="Ensembl"/>
        </authorList>
    </citation>
    <scope>IDENTIFICATION</scope>
</reference>
<gene>
    <name evidence="5" type="primary">KNTC1</name>
</gene>
<feature type="domain" description="RZZ complex subunit KNTC1/ROD C-terminal" evidence="2">
    <location>
        <begin position="557"/>
        <end position="821"/>
    </location>
</feature>
<dbReference type="InterPro" id="IPR055402">
    <property type="entry name" value="KNTC1_N"/>
</dbReference>
<evidence type="ECO:0000313" key="5">
    <source>
        <dbReference type="Ensembl" id="ENSGMOP00000053670.1"/>
    </source>
</evidence>
<keyword evidence="1" id="KW-1133">Transmembrane helix</keyword>
<proteinExistence type="predicted"/>
<reference evidence="5" key="1">
    <citation type="submission" date="2025-08" db="UniProtKB">
        <authorList>
            <consortium name="Ensembl"/>
        </authorList>
    </citation>
    <scope>IDENTIFICATION</scope>
</reference>
<dbReference type="InterPro" id="IPR052802">
    <property type="entry name" value="KNTC1"/>
</dbReference>
<dbReference type="GO" id="GO:0031267">
    <property type="term" value="F:small GTPase binding"/>
    <property type="evidence" value="ECO:0007669"/>
    <property type="project" value="TreeGrafter"/>
</dbReference>
<dbReference type="GO" id="GO:0005828">
    <property type="term" value="C:kinetochore microtubule"/>
    <property type="evidence" value="ECO:0007669"/>
    <property type="project" value="TreeGrafter"/>
</dbReference>
<dbReference type="Pfam" id="PF24506">
    <property type="entry name" value="KNTC1_N"/>
    <property type="match status" value="1"/>
</dbReference>
<dbReference type="Ensembl" id="ENSGMOT00000027026.1">
    <property type="protein sequence ID" value="ENSGMOP00000053670.1"/>
    <property type="gene ID" value="ENSGMOG00000013998.2"/>
</dbReference>
<keyword evidence="1" id="KW-0472">Membrane</keyword>
<dbReference type="Pfam" id="PF10493">
    <property type="entry name" value="Rod_C"/>
    <property type="match status" value="1"/>
</dbReference>
<dbReference type="GO" id="GO:1990423">
    <property type="term" value="C:RZZ complex"/>
    <property type="evidence" value="ECO:0007669"/>
    <property type="project" value="TreeGrafter"/>
</dbReference>
<evidence type="ECO:0000259" key="4">
    <source>
        <dbReference type="Pfam" id="PF24520"/>
    </source>
</evidence>
<evidence type="ECO:0000313" key="6">
    <source>
        <dbReference type="Proteomes" id="UP000694546"/>
    </source>
</evidence>
<keyword evidence="1" id="KW-0812">Transmembrane</keyword>
<organism evidence="5 6">
    <name type="scientific">Gadus morhua</name>
    <name type="common">Atlantic cod</name>
    <dbReference type="NCBI Taxonomy" id="8049"/>
    <lineage>
        <taxon>Eukaryota</taxon>
        <taxon>Metazoa</taxon>
        <taxon>Chordata</taxon>
        <taxon>Craniata</taxon>
        <taxon>Vertebrata</taxon>
        <taxon>Euteleostomi</taxon>
        <taxon>Actinopterygii</taxon>
        <taxon>Neopterygii</taxon>
        <taxon>Teleostei</taxon>
        <taxon>Neoteleostei</taxon>
        <taxon>Acanthomorphata</taxon>
        <taxon>Zeiogadaria</taxon>
        <taxon>Gadariae</taxon>
        <taxon>Gadiformes</taxon>
        <taxon>Gadoidei</taxon>
        <taxon>Gadidae</taxon>
        <taxon>Gadus</taxon>
    </lineage>
</organism>
<name>A0A8C5C1G0_GADMO</name>
<protein>
    <submittedName>
        <fullName evidence="5">Kinetochore associated 1</fullName>
    </submittedName>
</protein>
<dbReference type="GeneTree" id="ENSGT00390000007883"/>
<dbReference type="GO" id="GO:0005737">
    <property type="term" value="C:cytoplasm"/>
    <property type="evidence" value="ECO:0007669"/>
    <property type="project" value="TreeGrafter"/>
</dbReference>
<dbReference type="GO" id="GO:0007094">
    <property type="term" value="P:mitotic spindle assembly checkpoint signaling"/>
    <property type="evidence" value="ECO:0007669"/>
    <property type="project" value="TreeGrafter"/>
</dbReference>
<dbReference type="GO" id="GO:1903394">
    <property type="term" value="P:protein localization to kinetochore involved in kinetochore assembly"/>
    <property type="evidence" value="ECO:0007669"/>
    <property type="project" value="TreeGrafter"/>
</dbReference>
<dbReference type="InterPro" id="IPR019527">
    <property type="entry name" value="RZZ-complex_KNTC1/ROD_C"/>
</dbReference>
<evidence type="ECO:0000256" key="1">
    <source>
        <dbReference type="SAM" id="Phobius"/>
    </source>
</evidence>
<accession>A0A8C5C1G0</accession>
<dbReference type="AlphaFoldDB" id="A0A8C5C1G0"/>
<dbReference type="PANTHER" id="PTHR15688:SF1">
    <property type="entry name" value="KINETOCHORE-ASSOCIATED PROTEIN 1"/>
    <property type="match status" value="1"/>
</dbReference>
<feature type="domain" description="KNTC1 first ARM-repeats" evidence="4">
    <location>
        <begin position="199"/>
        <end position="422"/>
    </location>
</feature>